<accession>A0AAE0IHM4</accession>
<reference evidence="2" key="2">
    <citation type="submission" date="2023-06" db="EMBL/GenBank/DDBJ databases">
        <authorList>
            <consortium name="Lawrence Berkeley National Laboratory"/>
            <person name="Haridas S."/>
            <person name="Hensen N."/>
            <person name="Bonometti L."/>
            <person name="Westerberg I."/>
            <person name="Brannstrom I.O."/>
            <person name="Guillou S."/>
            <person name="Cros-Aarteil S."/>
            <person name="Calhoun S."/>
            <person name="Kuo A."/>
            <person name="Mondo S."/>
            <person name="Pangilinan J."/>
            <person name="Riley R."/>
            <person name="Labutti K."/>
            <person name="Andreopoulos B."/>
            <person name="Lipzen A."/>
            <person name="Chen C."/>
            <person name="Yanf M."/>
            <person name="Daum C."/>
            <person name="Ng V."/>
            <person name="Clum A."/>
            <person name="Steindorff A."/>
            <person name="Ohm R."/>
            <person name="Martin F."/>
            <person name="Silar P."/>
            <person name="Natvig D."/>
            <person name="Lalanne C."/>
            <person name="Gautier V."/>
            <person name="Ament-Velasquez S.L."/>
            <person name="Kruys A."/>
            <person name="Hutchinson M.I."/>
            <person name="Powell A.J."/>
            <person name="Barry K."/>
            <person name="Miller A.N."/>
            <person name="Grigoriev I.V."/>
            <person name="Debuchy R."/>
            <person name="Gladieux P."/>
            <person name="Thoren M.H."/>
            <person name="Johannesson H."/>
        </authorList>
    </citation>
    <scope>NUCLEOTIDE SEQUENCE</scope>
    <source>
        <strain evidence="2">CBS 118394</strain>
    </source>
</reference>
<dbReference type="EMBL" id="JAUEDM010000002">
    <property type="protein sequence ID" value="KAK3325164.1"/>
    <property type="molecule type" value="Genomic_DNA"/>
</dbReference>
<evidence type="ECO:0000313" key="2">
    <source>
        <dbReference type="EMBL" id="KAK3325164.1"/>
    </source>
</evidence>
<organism evidence="2 3">
    <name type="scientific">Apodospora peruviana</name>
    <dbReference type="NCBI Taxonomy" id="516989"/>
    <lineage>
        <taxon>Eukaryota</taxon>
        <taxon>Fungi</taxon>
        <taxon>Dikarya</taxon>
        <taxon>Ascomycota</taxon>
        <taxon>Pezizomycotina</taxon>
        <taxon>Sordariomycetes</taxon>
        <taxon>Sordariomycetidae</taxon>
        <taxon>Sordariales</taxon>
        <taxon>Lasiosphaeriaceae</taxon>
        <taxon>Apodospora</taxon>
    </lineage>
</organism>
<dbReference type="AlphaFoldDB" id="A0AAE0IHM4"/>
<evidence type="ECO:0000313" key="3">
    <source>
        <dbReference type="Proteomes" id="UP001283341"/>
    </source>
</evidence>
<feature type="compositionally biased region" description="Basic and acidic residues" evidence="1">
    <location>
        <begin position="55"/>
        <end position="68"/>
    </location>
</feature>
<keyword evidence="3" id="KW-1185">Reference proteome</keyword>
<evidence type="ECO:0008006" key="4">
    <source>
        <dbReference type="Google" id="ProtNLM"/>
    </source>
</evidence>
<reference evidence="2" key="1">
    <citation type="journal article" date="2023" name="Mol. Phylogenet. Evol.">
        <title>Genome-scale phylogeny and comparative genomics of the fungal order Sordariales.</title>
        <authorList>
            <person name="Hensen N."/>
            <person name="Bonometti L."/>
            <person name="Westerberg I."/>
            <person name="Brannstrom I.O."/>
            <person name="Guillou S."/>
            <person name="Cros-Aarteil S."/>
            <person name="Calhoun S."/>
            <person name="Haridas S."/>
            <person name="Kuo A."/>
            <person name="Mondo S."/>
            <person name="Pangilinan J."/>
            <person name="Riley R."/>
            <person name="LaButti K."/>
            <person name="Andreopoulos B."/>
            <person name="Lipzen A."/>
            <person name="Chen C."/>
            <person name="Yan M."/>
            <person name="Daum C."/>
            <person name="Ng V."/>
            <person name="Clum A."/>
            <person name="Steindorff A."/>
            <person name="Ohm R.A."/>
            <person name="Martin F."/>
            <person name="Silar P."/>
            <person name="Natvig D.O."/>
            <person name="Lalanne C."/>
            <person name="Gautier V."/>
            <person name="Ament-Velasquez S.L."/>
            <person name="Kruys A."/>
            <person name="Hutchinson M.I."/>
            <person name="Powell A.J."/>
            <person name="Barry K."/>
            <person name="Miller A.N."/>
            <person name="Grigoriev I.V."/>
            <person name="Debuchy R."/>
            <person name="Gladieux P."/>
            <person name="Hiltunen Thoren M."/>
            <person name="Johannesson H."/>
        </authorList>
    </citation>
    <scope>NUCLEOTIDE SEQUENCE</scope>
    <source>
        <strain evidence="2">CBS 118394</strain>
    </source>
</reference>
<feature type="region of interest" description="Disordered" evidence="1">
    <location>
        <begin position="36"/>
        <end position="68"/>
    </location>
</feature>
<evidence type="ECO:0000256" key="1">
    <source>
        <dbReference type="SAM" id="MobiDB-lite"/>
    </source>
</evidence>
<protein>
    <recommendedName>
        <fullName evidence="4">Calcofluor white hypersensitive protein</fullName>
    </recommendedName>
</protein>
<comment type="caution">
    <text evidence="2">The sequence shown here is derived from an EMBL/GenBank/DDBJ whole genome shotgun (WGS) entry which is preliminary data.</text>
</comment>
<dbReference type="Proteomes" id="UP001283341">
    <property type="component" value="Unassembled WGS sequence"/>
</dbReference>
<name>A0AAE0IHM4_9PEZI</name>
<sequence>MSKSRVPLAIGGAAAAGVGYYLYQAGGSPRAAEKQFESDAHRASAKIKGHTPALHKTDAEHEGKKIGKEAGAKFDDAVATVNKDISIAKSEIEAKAKGAKADTLKKIDEFDRKVEEGAAKSKGYLSSWFGSK</sequence>
<gene>
    <name evidence="2" type="ORF">B0H66DRAFT_636636</name>
</gene>
<proteinExistence type="predicted"/>